<evidence type="ECO:0000256" key="4">
    <source>
        <dbReference type="ARBA" id="ARBA00022840"/>
    </source>
</evidence>
<evidence type="ECO:0000256" key="7">
    <source>
        <dbReference type="SAM" id="Phobius"/>
    </source>
</evidence>
<organism evidence="10 11">
    <name type="scientific">Gluconobacter thailandicus</name>
    <dbReference type="NCBI Taxonomy" id="257438"/>
    <lineage>
        <taxon>Bacteria</taxon>
        <taxon>Pseudomonadati</taxon>
        <taxon>Pseudomonadota</taxon>
        <taxon>Alphaproteobacteria</taxon>
        <taxon>Acetobacterales</taxon>
        <taxon>Acetobacteraceae</taxon>
        <taxon>Gluconobacter</taxon>
    </lineage>
</organism>
<evidence type="ECO:0000259" key="9">
    <source>
        <dbReference type="PROSITE" id="PS50929"/>
    </source>
</evidence>
<feature type="transmembrane region" description="Helical" evidence="7">
    <location>
        <begin position="242"/>
        <end position="263"/>
    </location>
</feature>
<keyword evidence="5 7" id="KW-1133">Transmembrane helix</keyword>
<feature type="transmembrane region" description="Helical" evidence="7">
    <location>
        <begin position="21"/>
        <end position="43"/>
    </location>
</feature>
<dbReference type="NCBIfam" id="TIGR02857">
    <property type="entry name" value="CydD"/>
    <property type="match status" value="1"/>
</dbReference>
<dbReference type="InterPro" id="IPR017871">
    <property type="entry name" value="ABC_transporter-like_CS"/>
</dbReference>
<name>A0AAP9EUG1_GLUTH</name>
<dbReference type="KEGG" id="gti:FXF46_14795"/>
<dbReference type="GO" id="GO:0016887">
    <property type="term" value="F:ATP hydrolysis activity"/>
    <property type="evidence" value="ECO:0007669"/>
    <property type="project" value="InterPro"/>
</dbReference>
<dbReference type="InterPro" id="IPR003439">
    <property type="entry name" value="ABC_transporter-like_ATP-bd"/>
</dbReference>
<feature type="domain" description="ABC transporter" evidence="8">
    <location>
        <begin position="341"/>
        <end position="561"/>
    </location>
</feature>
<dbReference type="GO" id="GO:0005886">
    <property type="term" value="C:plasma membrane"/>
    <property type="evidence" value="ECO:0007669"/>
    <property type="project" value="UniProtKB-SubCell"/>
</dbReference>
<keyword evidence="4" id="KW-0067">ATP-binding</keyword>
<keyword evidence="3" id="KW-0547">Nucleotide-binding</keyword>
<proteinExistence type="predicted"/>
<dbReference type="GO" id="GO:0140359">
    <property type="term" value="F:ABC-type transporter activity"/>
    <property type="evidence" value="ECO:0007669"/>
    <property type="project" value="InterPro"/>
</dbReference>
<evidence type="ECO:0000259" key="8">
    <source>
        <dbReference type="PROSITE" id="PS50893"/>
    </source>
</evidence>
<dbReference type="CDD" id="cd03228">
    <property type="entry name" value="ABCC_MRP_Like"/>
    <property type="match status" value="1"/>
</dbReference>
<dbReference type="SUPFAM" id="SSF90123">
    <property type="entry name" value="ABC transporter transmembrane region"/>
    <property type="match status" value="1"/>
</dbReference>
<dbReference type="Gene3D" id="1.20.1560.10">
    <property type="entry name" value="ABC transporter type 1, transmembrane domain"/>
    <property type="match status" value="1"/>
</dbReference>
<keyword evidence="6 7" id="KW-0472">Membrane</keyword>
<dbReference type="PROSITE" id="PS50893">
    <property type="entry name" value="ABC_TRANSPORTER_2"/>
    <property type="match status" value="1"/>
</dbReference>
<dbReference type="RefSeq" id="WP_148621018.1">
    <property type="nucleotide sequence ID" value="NZ_CP043043.1"/>
</dbReference>
<sequence>MKADKTIAKAWIKAQGRASRSSTSFVVILGLLSTLLGLLQAWALARTLASILTSHPGNAPPAIGLFLIVSVARTGLSVIQDVMASTSSLTARRRLRSEILARIIGEGPALLRRQHSSVIASTLVDRVESLDGYFARWLPASALWLVSQWIVVAAVFWQNHKAGIILAICCATLPVFQAVFGIATAVASRRQFLAMTRLQTRFLDRVRGIATIVLSGGTERETQALAKSADDLRIRTMKVLRIAFIASATTDVAMVAALVLIVITQSHSLTSSTPELTLTRALYAILLVPEAFASFRALSAAYQDRAHATAAAEAMHALEPIPNERAVVGAIAPDAAHSLSITAKDLSFAWNQERGPVIHNVSFTLPAGETLILEGPSGSGKSTLLELLLGFVAPSEGRIFLGGQDMANMTPRQISSQISWIGQKPVLFAGTIRENILFAKPDASEPELDAAISAAAMDRYLPLLPEGLETRIGEGGFGLSGGQAQRIAIARAFLKNAPILLLDEPTSHLDPATEAEILDSLHRLTQGRTVVLCTHSAQARQFHGRHLVLNRGHAISYTEEAA</sequence>
<evidence type="ECO:0000256" key="5">
    <source>
        <dbReference type="ARBA" id="ARBA00022989"/>
    </source>
</evidence>
<dbReference type="Pfam" id="PF00664">
    <property type="entry name" value="ABC_membrane"/>
    <property type="match status" value="1"/>
</dbReference>
<dbReference type="PANTHER" id="PTHR24221:SF654">
    <property type="entry name" value="ATP-BINDING CASSETTE SUB-FAMILY B MEMBER 6"/>
    <property type="match status" value="1"/>
</dbReference>
<reference evidence="10 11" key="1">
    <citation type="submission" date="2019-08" db="EMBL/GenBank/DDBJ databases">
        <title>Gluconobacter frateurii HD924 genome.</title>
        <authorList>
            <person name="Liu Y."/>
            <person name="Zhang P."/>
        </authorList>
    </citation>
    <scope>NUCLEOTIDE SEQUENCE [LARGE SCALE GENOMIC DNA]</scope>
    <source>
        <strain evidence="10 11">HD924</strain>
    </source>
</reference>
<dbReference type="GO" id="GO:0042883">
    <property type="term" value="P:cysteine transport"/>
    <property type="evidence" value="ECO:0007669"/>
    <property type="project" value="InterPro"/>
</dbReference>
<dbReference type="PROSITE" id="PS50929">
    <property type="entry name" value="ABC_TM1F"/>
    <property type="match status" value="1"/>
</dbReference>
<protein>
    <submittedName>
        <fullName evidence="10">Thiol reductant ABC exporter subunit CydD</fullName>
    </submittedName>
</protein>
<evidence type="ECO:0000313" key="11">
    <source>
        <dbReference type="Proteomes" id="UP000323560"/>
    </source>
</evidence>
<gene>
    <name evidence="10" type="primary">cydD</name>
    <name evidence="10" type="ORF">FXF46_14795</name>
</gene>
<dbReference type="EMBL" id="CP043043">
    <property type="protein sequence ID" value="QEH97379.1"/>
    <property type="molecule type" value="Genomic_DNA"/>
</dbReference>
<dbReference type="PROSITE" id="PS00211">
    <property type="entry name" value="ABC_TRANSPORTER_1"/>
    <property type="match status" value="1"/>
</dbReference>
<dbReference type="InterPro" id="IPR027417">
    <property type="entry name" value="P-loop_NTPase"/>
</dbReference>
<dbReference type="AlphaFoldDB" id="A0AAP9EUG1"/>
<dbReference type="InterPro" id="IPR014216">
    <property type="entry name" value="ABC_transptr_CydD"/>
</dbReference>
<dbReference type="InterPro" id="IPR011527">
    <property type="entry name" value="ABC1_TM_dom"/>
</dbReference>
<dbReference type="InterPro" id="IPR036640">
    <property type="entry name" value="ABC1_TM_sf"/>
</dbReference>
<feature type="transmembrane region" description="Helical" evidence="7">
    <location>
        <begin position="63"/>
        <end position="84"/>
    </location>
</feature>
<accession>A0AAP9EUG1</accession>
<dbReference type="InterPro" id="IPR003593">
    <property type="entry name" value="AAA+_ATPase"/>
</dbReference>
<dbReference type="PANTHER" id="PTHR24221">
    <property type="entry name" value="ATP-BINDING CASSETTE SUB-FAMILY B"/>
    <property type="match status" value="1"/>
</dbReference>
<dbReference type="SUPFAM" id="SSF52540">
    <property type="entry name" value="P-loop containing nucleoside triphosphate hydrolases"/>
    <property type="match status" value="1"/>
</dbReference>
<dbReference type="CDD" id="cd18584">
    <property type="entry name" value="ABC_6TM_AarD_CydD"/>
    <property type="match status" value="1"/>
</dbReference>
<feature type="transmembrane region" description="Helical" evidence="7">
    <location>
        <begin position="137"/>
        <end position="157"/>
    </location>
</feature>
<evidence type="ECO:0000256" key="6">
    <source>
        <dbReference type="ARBA" id="ARBA00023136"/>
    </source>
</evidence>
<evidence type="ECO:0000256" key="1">
    <source>
        <dbReference type="ARBA" id="ARBA00004651"/>
    </source>
</evidence>
<feature type="transmembrane region" description="Helical" evidence="7">
    <location>
        <begin position="163"/>
        <end position="187"/>
    </location>
</feature>
<dbReference type="SMART" id="SM00382">
    <property type="entry name" value="AAA"/>
    <property type="match status" value="1"/>
</dbReference>
<evidence type="ECO:0000256" key="2">
    <source>
        <dbReference type="ARBA" id="ARBA00022692"/>
    </source>
</evidence>
<comment type="subcellular location">
    <subcellularLocation>
        <location evidence="1">Cell membrane</location>
        <topology evidence="1">Multi-pass membrane protein</topology>
    </subcellularLocation>
</comment>
<dbReference type="InterPro" id="IPR039421">
    <property type="entry name" value="Type_1_exporter"/>
</dbReference>
<feature type="domain" description="ABC transmembrane type-1" evidence="9">
    <location>
        <begin position="25"/>
        <end position="307"/>
    </location>
</feature>
<evidence type="ECO:0000313" key="10">
    <source>
        <dbReference type="EMBL" id="QEH97379.1"/>
    </source>
</evidence>
<keyword evidence="2 7" id="KW-0812">Transmembrane</keyword>
<dbReference type="Pfam" id="PF00005">
    <property type="entry name" value="ABC_tran"/>
    <property type="match status" value="1"/>
</dbReference>
<dbReference type="GO" id="GO:0005524">
    <property type="term" value="F:ATP binding"/>
    <property type="evidence" value="ECO:0007669"/>
    <property type="project" value="UniProtKB-KW"/>
</dbReference>
<evidence type="ECO:0000256" key="3">
    <source>
        <dbReference type="ARBA" id="ARBA00022741"/>
    </source>
</evidence>
<dbReference type="Gene3D" id="3.40.50.300">
    <property type="entry name" value="P-loop containing nucleotide triphosphate hydrolases"/>
    <property type="match status" value="1"/>
</dbReference>
<dbReference type="Proteomes" id="UP000323560">
    <property type="component" value="Chromosome"/>
</dbReference>